<accession>A0A6A8GFE8</accession>
<feature type="region of interest" description="Disordered" evidence="1">
    <location>
        <begin position="29"/>
        <end position="65"/>
    </location>
</feature>
<keyword evidence="3" id="KW-1185">Reference proteome</keyword>
<evidence type="ECO:0000313" key="3">
    <source>
        <dbReference type="Proteomes" id="UP000439022"/>
    </source>
</evidence>
<evidence type="ECO:0000313" key="2">
    <source>
        <dbReference type="EMBL" id="MRX21639.1"/>
    </source>
</evidence>
<feature type="compositionally biased region" description="Low complexity" evidence="1">
    <location>
        <begin position="29"/>
        <end position="63"/>
    </location>
</feature>
<dbReference type="AlphaFoldDB" id="A0A6A8GFE8"/>
<reference evidence="2 3" key="1">
    <citation type="submission" date="2019-11" db="EMBL/GenBank/DDBJ databases">
        <title>Whole genome sequence of Haloferax sp. MBLA0076.</title>
        <authorList>
            <person name="Seo M.-J."/>
            <person name="Cho E.-S."/>
        </authorList>
    </citation>
    <scope>NUCLEOTIDE SEQUENCE [LARGE SCALE GENOMIC DNA]</scope>
    <source>
        <strain evidence="2 3">MBLA0076</strain>
    </source>
</reference>
<dbReference type="EMBL" id="WKJO01000001">
    <property type="protein sequence ID" value="MRX21639.1"/>
    <property type="molecule type" value="Genomic_DNA"/>
</dbReference>
<organism evidence="2 3">
    <name type="scientific">Haloferax litoreum</name>
    <dbReference type="NCBI Taxonomy" id="2666140"/>
    <lineage>
        <taxon>Archaea</taxon>
        <taxon>Methanobacteriati</taxon>
        <taxon>Methanobacteriota</taxon>
        <taxon>Stenosarchaea group</taxon>
        <taxon>Halobacteria</taxon>
        <taxon>Halobacteriales</taxon>
        <taxon>Haloferacaceae</taxon>
        <taxon>Haloferax</taxon>
    </lineage>
</organism>
<name>A0A6A8GFE8_9EURY</name>
<protein>
    <recommendedName>
        <fullName evidence="4">Lipoprotein</fullName>
    </recommendedName>
</protein>
<dbReference type="RefSeq" id="WP_151162222.1">
    <property type="nucleotide sequence ID" value="NZ_WKJO01000001.1"/>
</dbReference>
<evidence type="ECO:0008006" key="4">
    <source>
        <dbReference type="Google" id="ProtNLM"/>
    </source>
</evidence>
<proteinExistence type="predicted"/>
<dbReference type="Proteomes" id="UP000439022">
    <property type="component" value="Unassembled WGS sequence"/>
</dbReference>
<evidence type="ECO:0000256" key="1">
    <source>
        <dbReference type="SAM" id="MobiDB-lite"/>
    </source>
</evidence>
<sequence length="160" mass="16988">MRHFALLLLTVSALFLGGCVGSGDGLTQTPAQTVTTESPTTAPVSETPTTSTPPSTTTSTLSSVGGGQVKLRVTVVETIPENTTVVQYNTSSLPPENIKWAIDSARASDDGFESVSLSTSQASDVQKELDSFASDTESSGFGHYVRYQNETFHLRLIQLE</sequence>
<gene>
    <name evidence="2" type="ORF">GJR96_06675</name>
</gene>
<dbReference type="PROSITE" id="PS51257">
    <property type="entry name" value="PROKAR_LIPOPROTEIN"/>
    <property type="match status" value="1"/>
</dbReference>
<comment type="caution">
    <text evidence="2">The sequence shown here is derived from an EMBL/GenBank/DDBJ whole genome shotgun (WGS) entry which is preliminary data.</text>
</comment>